<evidence type="ECO:0000256" key="5">
    <source>
        <dbReference type="ARBA" id="ARBA00022989"/>
    </source>
</evidence>
<keyword evidence="4 8" id="KW-0812">Transmembrane</keyword>
<evidence type="ECO:0000256" key="8">
    <source>
        <dbReference type="SAM" id="Phobius"/>
    </source>
</evidence>
<feature type="transmembrane region" description="Helical" evidence="8">
    <location>
        <begin position="256"/>
        <end position="276"/>
    </location>
</feature>
<organism evidence="10">
    <name type="scientific">Streptomyces haneummycinicus</name>
    <dbReference type="NCBI Taxonomy" id="3074435"/>
    <lineage>
        <taxon>Bacteria</taxon>
        <taxon>Bacillati</taxon>
        <taxon>Actinomycetota</taxon>
        <taxon>Actinomycetes</taxon>
        <taxon>Kitasatosporales</taxon>
        <taxon>Streptomycetaceae</taxon>
        <taxon>Streptomyces</taxon>
    </lineage>
</organism>
<feature type="transmembrane region" description="Helical" evidence="8">
    <location>
        <begin position="92"/>
        <end position="110"/>
    </location>
</feature>
<keyword evidence="5 8" id="KW-1133">Transmembrane helix</keyword>
<feature type="region of interest" description="Disordered" evidence="7">
    <location>
        <begin position="449"/>
        <end position="532"/>
    </location>
</feature>
<dbReference type="PANTHER" id="PTHR43045:SF2">
    <property type="entry name" value="INNER MEMBRANE METABOLITE TRANSPORT PROTEIN YHJE"/>
    <property type="match status" value="1"/>
</dbReference>
<dbReference type="InterPro" id="IPR011701">
    <property type="entry name" value="MFS"/>
</dbReference>
<keyword evidence="3" id="KW-1003">Cell membrane</keyword>
<evidence type="ECO:0000256" key="7">
    <source>
        <dbReference type="SAM" id="MobiDB-lite"/>
    </source>
</evidence>
<dbReference type="PROSITE" id="PS00216">
    <property type="entry name" value="SUGAR_TRANSPORT_1"/>
    <property type="match status" value="1"/>
</dbReference>
<dbReference type="InterPro" id="IPR036259">
    <property type="entry name" value="MFS_trans_sf"/>
</dbReference>
<evidence type="ECO:0000256" key="3">
    <source>
        <dbReference type="ARBA" id="ARBA00022475"/>
    </source>
</evidence>
<feature type="transmembrane region" description="Helical" evidence="8">
    <location>
        <begin position="419"/>
        <end position="440"/>
    </location>
</feature>
<reference evidence="10" key="1">
    <citation type="submission" date="2024-06" db="EMBL/GenBank/DDBJ databases">
        <authorList>
            <consortium name="consrtm"/>
            <person name="Uemura M."/>
            <person name="Terahara T."/>
        </authorList>
    </citation>
    <scope>NUCLEOTIDE SEQUENCE</scope>
    <source>
        <strain evidence="10">KM77-8</strain>
    </source>
</reference>
<feature type="domain" description="Major facilitator superfamily (MFS) profile" evidence="9">
    <location>
        <begin position="19"/>
        <end position="445"/>
    </location>
</feature>
<feature type="transmembrane region" description="Helical" evidence="8">
    <location>
        <begin position="328"/>
        <end position="349"/>
    </location>
</feature>
<evidence type="ECO:0000256" key="2">
    <source>
        <dbReference type="ARBA" id="ARBA00022448"/>
    </source>
</evidence>
<dbReference type="GO" id="GO:0022857">
    <property type="term" value="F:transmembrane transporter activity"/>
    <property type="evidence" value="ECO:0007669"/>
    <property type="project" value="InterPro"/>
</dbReference>
<gene>
    <name evidence="10" type="ORF">SHKM778_35620</name>
</gene>
<feature type="transmembrane region" description="Helical" evidence="8">
    <location>
        <begin position="116"/>
        <end position="135"/>
    </location>
</feature>
<sequence length="532" mass="56176">MPAPATNPAPAPANSRSRVLIASLIGTTIEFYDFYIYATAAVLVFPSLFFPDSDPTTALLSSFAVFGAAMVARPIGAVVFGHLGDRLGRKGTLVASLLTMGIATFLIGILPTYAQAGWIATALLVLMRLAQGFALGGEWSGAALVATENAPKHKRALYGTFPQLGAPLGFIIGNGLFLIIGALLPSSAGADPSQPSDAFLSWGWRLPFLFSAVMVAIGLWVRMRLVEAPVFARTQEAGLVRKLPLATVLRDHWKQLVLGTFFMLATYVLFYLMTTFSLSYGRTSEDAAVPGLGYDYTTFVLMMIFGVLFFAVFTLVSGPLADKYGRRLTLILVTVGILVFGLVWVPLIGLGTLGVVLWLVFGFTLMGMTFGPMGALLPELFPTSVRYTGSGISYNVSSILGAAVALFIAVALWEAGDGSPWLVGVYLSSMALLTLVALLLGKETKDVELDEGEGEAVTGPEHDEAPAATASPEPSGGPAEALRARAPGAEGLGASGRPRSERGSVRGRPATRLRPEARVVGHATGDRGPVRS</sequence>
<evidence type="ECO:0000256" key="6">
    <source>
        <dbReference type="ARBA" id="ARBA00023136"/>
    </source>
</evidence>
<feature type="compositionally biased region" description="Basic and acidic residues" evidence="7">
    <location>
        <begin position="513"/>
        <end position="532"/>
    </location>
</feature>
<evidence type="ECO:0000256" key="1">
    <source>
        <dbReference type="ARBA" id="ARBA00004651"/>
    </source>
</evidence>
<keyword evidence="2" id="KW-0813">Transport</keyword>
<dbReference type="Pfam" id="PF07690">
    <property type="entry name" value="MFS_1"/>
    <property type="match status" value="1"/>
</dbReference>
<accession>A0AAT9HIP0</accession>
<feature type="transmembrane region" description="Helical" evidence="8">
    <location>
        <begin position="355"/>
        <end position="380"/>
    </location>
</feature>
<feature type="transmembrane region" description="Helical" evidence="8">
    <location>
        <begin position="156"/>
        <end position="184"/>
    </location>
</feature>
<dbReference type="PROSITE" id="PS50850">
    <property type="entry name" value="MFS"/>
    <property type="match status" value="1"/>
</dbReference>
<feature type="transmembrane region" description="Helical" evidence="8">
    <location>
        <begin position="296"/>
        <end position="316"/>
    </location>
</feature>
<dbReference type="InterPro" id="IPR020846">
    <property type="entry name" value="MFS_dom"/>
</dbReference>
<name>A0AAT9HIP0_9ACTN</name>
<keyword evidence="6 8" id="KW-0472">Membrane</keyword>
<dbReference type="SUPFAM" id="SSF103473">
    <property type="entry name" value="MFS general substrate transporter"/>
    <property type="match status" value="1"/>
</dbReference>
<feature type="transmembrane region" description="Helical" evidence="8">
    <location>
        <begin position="392"/>
        <end position="413"/>
    </location>
</feature>
<dbReference type="EMBL" id="AP035768">
    <property type="protein sequence ID" value="BFO17174.1"/>
    <property type="molecule type" value="Genomic_DNA"/>
</dbReference>
<evidence type="ECO:0000313" key="10">
    <source>
        <dbReference type="EMBL" id="BFO17174.1"/>
    </source>
</evidence>
<evidence type="ECO:0000259" key="9">
    <source>
        <dbReference type="PROSITE" id="PS50850"/>
    </source>
</evidence>
<protein>
    <submittedName>
        <fullName evidence="10">MFS transporter</fullName>
    </submittedName>
</protein>
<feature type="transmembrane region" description="Helical" evidence="8">
    <location>
        <begin position="204"/>
        <end position="221"/>
    </location>
</feature>
<dbReference type="InterPro" id="IPR005829">
    <property type="entry name" value="Sugar_transporter_CS"/>
</dbReference>
<reference evidence="10" key="2">
    <citation type="submission" date="2024-07" db="EMBL/GenBank/DDBJ databases">
        <title>Streptomyces haneummycinica sp. nov., a new antibiotic-producing actinobacterium isolated from marine sediment.</title>
        <authorList>
            <person name="Uemura M."/>
            <person name="Hamada M."/>
            <person name="Hirano S."/>
            <person name="Kobayashi K."/>
            <person name="Ohshiro T."/>
            <person name="Kobayashi T."/>
            <person name="Terahara T."/>
        </authorList>
    </citation>
    <scope>NUCLEOTIDE SEQUENCE</scope>
    <source>
        <strain evidence="10">KM77-8</strain>
    </source>
</reference>
<dbReference type="CDD" id="cd17369">
    <property type="entry name" value="MFS_ShiA_like"/>
    <property type="match status" value="1"/>
</dbReference>
<evidence type="ECO:0000256" key="4">
    <source>
        <dbReference type="ARBA" id="ARBA00022692"/>
    </source>
</evidence>
<dbReference type="GO" id="GO:0005886">
    <property type="term" value="C:plasma membrane"/>
    <property type="evidence" value="ECO:0007669"/>
    <property type="project" value="UniProtKB-SubCell"/>
</dbReference>
<dbReference type="Gene3D" id="1.20.1250.20">
    <property type="entry name" value="MFS general substrate transporter like domains"/>
    <property type="match status" value="1"/>
</dbReference>
<comment type="subcellular location">
    <subcellularLocation>
        <location evidence="1">Cell membrane</location>
        <topology evidence="1">Multi-pass membrane protein</topology>
    </subcellularLocation>
</comment>
<dbReference type="PANTHER" id="PTHR43045">
    <property type="entry name" value="SHIKIMATE TRANSPORTER"/>
    <property type="match status" value="1"/>
</dbReference>
<proteinExistence type="predicted"/>
<dbReference type="AlphaFoldDB" id="A0AAT9HIP0"/>
<feature type="transmembrane region" description="Helical" evidence="8">
    <location>
        <begin position="57"/>
        <end position="80"/>
    </location>
</feature>
<feature type="compositionally biased region" description="Low complexity" evidence="7">
    <location>
        <begin position="466"/>
        <end position="479"/>
    </location>
</feature>